<feature type="domain" description="Peptidase M14" evidence="3">
    <location>
        <begin position="62"/>
        <end position="350"/>
    </location>
</feature>
<dbReference type="AlphaFoldDB" id="A0A1B0AK20"/>
<proteinExistence type="inferred from homology"/>
<dbReference type="InterPro" id="IPR050753">
    <property type="entry name" value="Peptidase_M14_domain"/>
</dbReference>
<dbReference type="Pfam" id="PF00246">
    <property type="entry name" value="Peptidase_M14"/>
    <property type="match status" value="1"/>
</dbReference>
<dbReference type="PANTHER" id="PTHR11532:SF57">
    <property type="entry name" value="CARBOXYPEPTIDASE D, B"/>
    <property type="match status" value="1"/>
</dbReference>
<reference evidence="5" key="1">
    <citation type="submission" date="2014-03" db="EMBL/GenBank/DDBJ databases">
        <authorList>
            <person name="Aksoy S."/>
            <person name="Warren W."/>
            <person name="Wilson R.K."/>
        </authorList>
    </citation>
    <scope>NUCLEOTIDE SEQUENCE [LARGE SCALE GENOMIC DNA]</scope>
    <source>
        <strain evidence="5">IAEA</strain>
    </source>
</reference>
<dbReference type="Proteomes" id="UP000092445">
    <property type="component" value="Unassembled WGS sequence"/>
</dbReference>
<dbReference type="GO" id="GO:0004181">
    <property type="term" value="F:metallocarboxypeptidase activity"/>
    <property type="evidence" value="ECO:0007669"/>
    <property type="project" value="InterPro"/>
</dbReference>
<comment type="similarity">
    <text evidence="1 2">Belongs to the peptidase M14 family.</text>
</comment>
<dbReference type="VEuPathDB" id="VectorBase:GPAI048255"/>
<dbReference type="InterPro" id="IPR000834">
    <property type="entry name" value="Peptidase_M14"/>
</dbReference>
<evidence type="ECO:0000313" key="5">
    <source>
        <dbReference type="Proteomes" id="UP000092445"/>
    </source>
</evidence>
<keyword evidence="5" id="KW-1185">Reference proteome</keyword>
<evidence type="ECO:0000259" key="3">
    <source>
        <dbReference type="PROSITE" id="PS52035"/>
    </source>
</evidence>
<comment type="caution">
    <text evidence="2">Lacks conserved residue(s) required for the propagation of feature annotation.</text>
</comment>
<reference evidence="4" key="2">
    <citation type="submission" date="2020-05" db="UniProtKB">
        <authorList>
            <consortium name="EnsemblMetazoa"/>
        </authorList>
    </citation>
    <scope>IDENTIFICATION</scope>
    <source>
        <strain evidence="4">IAEA</strain>
    </source>
</reference>
<dbReference type="PROSITE" id="PS52035">
    <property type="entry name" value="PEPTIDASE_M14"/>
    <property type="match status" value="1"/>
</dbReference>
<dbReference type="GO" id="GO:0005615">
    <property type="term" value="C:extracellular space"/>
    <property type="evidence" value="ECO:0007669"/>
    <property type="project" value="TreeGrafter"/>
</dbReference>
<dbReference type="Gene3D" id="3.40.630.10">
    <property type="entry name" value="Zn peptidases"/>
    <property type="match status" value="1"/>
</dbReference>
<dbReference type="SMART" id="SM00631">
    <property type="entry name" value="Zn_pept"/>
    <property type="match status" value="1"/>
</dbReference>
<evidence type="ECO:0000256" key="2">
    <source>
        <dbReference type="PROSITE-ProRule" id="PRU01379"/>
    </source>
</evidence>
<dbReference type="InterPro" id="IPR057246">
    <property type="entry name" value="CARBOXYPEPT_ZN_1"/>
</dbReference>
<dbReference type="EnsemblMetazoa" id="GPAI048255-RA">
    <property type="protein sequence ID" value="GPAI048255-PA"/>
    <property type="gene ID" value="GPAI048255"/>
</dbReference>
<dbReference type="GO" id="GO:0006518">
    <property type="term" value="P:peptide metabolic process"/>
    <property type="evidence" value="ECO:0007669"/>
    <property type="project" value="TreeGrafter"/>
</dbReference>
<dbReference type="PROSITE" id="PS00132">
    <property type="entry name" value="CARBOXYPEPT_ZN_1"/>
    <property type="match status" value="1"/>
</dbReference>
<dbReference type="GO" id="GO:0016485">
    <property type="term" value="P:protein processing"/>
    <property type="evidence" value="ECO:0007669"/>
    <property type="project" value="TreeGrafter"/>
</dbReference>
<accession>A0A1B0AK20</accession>
<dbReference type="GO" id="GO:0008270">
    <property type="term" value="F:zinc ion binding"/>
    <property type="evidence" value="ECO:0007669"/>
    <property type="project" value="InterPro"/>
</dbReference>
<evidence type="ECO:0000313" key="4">
    <source>
        <dbReference type="EnsemblMetazoa" id="GPAI048255-PA"/>
    </source>
</evidence>
<dbReference type="SUPFAM" id="SSF53187">
    <property type="entry name" value="Zn-dependent exopeptidases"/>
    <property type="match status" value="1"/>
</dbReference>
<evidence type="ECO:0000256" key="1">
    <source>
        <dbReference type="ARBA" id="ARBA00005988"/>
    </source>
</evidence>
<dbReference type="STRING" id="7398.A0A1B0AK20"/>
<sequence length="350" mass="40163">MIRKAPKIFSPYVFITKCGLFKPMPYKVLSVLFILLGVLGNSFATPATTMPDDESFISPNPKYHSNEDIGTLFKNLQDQYPHLARTYIIGKSVQDRPLHALAVTASSNDFEESDLLKPFVKFTANIHGDETLGREIILDLAQYLVLNYAKVPEVQQILNTTEIHMVPTCNPDGFYAAHKVVYCISMIEIMPSALKKRENTVTVPPERPFANIRPTHKAPGGFLIFMVLECLGFRSLERGKHYKRDDKEQLPGIFKTFTFPSELNRMAMKAIAKLTRCRSSTNLQFLREMQIKCKLVHNEQLTSFLEDDRSCIFLCVTNRMRDLMHRNCLEYEKIFAQCFTKKQTETFTSH</sequence>
<organism evidence="4 5">
    <name type="scientific">Glossina pallidipes</name>
    <name type="common">Tsetse fly</name>
    <dbReference type="NCBI Taxonomy" id="7398"/>
    <lineage>
        <taxon>Eukaryota</taxon>
        <taxon>Metazoa</taxon>
        <taxon>Ecdysozoa</taxon>
        <taxon>Arthropoda</taxon>
        <taxon>Hexapoda</taxon>
        <taxon>Insecta</taxon>
        <taxon>Pterygota</taxon>
        <taxon>Neoptera</taxon>
        <taxon>Endopterygota</taxon>
        <taxon>Diptera</taxon>
        <taxon>Brachycera</taxon>
        <taxon>Muscomorpha</taxon>
        <taxon>Hippoboscoidea</taxon>
        <taxon>Glossinidae</taxon>
        <taxon>Glossina</taxon>
    </lineage>
</organism>
<name>A0A1B0AK20_GLOPL</name>
<dbReference type="PANTHER" id="PTHR11532">
    <property type="entry name" value="PROTEASE M14 CARBOXYPEPTIDASE"/>
    <property type="match status" value="1"/>
</dbReference>
<protein>
    <recommendedName>
        <fullName evidence="3">Peptidase M14 domain-containing protein</fullName>
    </recommendedName>
</protein>